<name>A0A1S3K4C3_LINAN</name>
<evidence type="ECO:0000259" key="5">
    <source>
        <dbReference type="SMART" id="SM00082"/>
    </source>
</evidence>
<keyword evidence="4" id="KW-0812">Transmembrane</keyword>
<dbReference type="RefSeq" id="XP_013417488.1">
    <property type="nucleotide sequence ID" value="XM_013562034.2"/>
</dbReference>
<evidence type="ECO:0000313" key="6">
    <source>
        <dbReference type="Proteomes" id="UP000085678"/>
    </source>
</evidence>
<dbReference type="Proteomes" id="UP000085678">
    <property type="component" value="Unplaced"/>
</dbReference>
<keyword evidence="1" id="KW-0433">Leucine-rich repeat</keyword>
<evidence type="ECO:0000256" key="2">
    <source>
        <dbReference type="ARBA" id="ARBA00022729"/>
    </source>
</evidence>
<dbReference type="InterPro" id="IPR036179">
    <property type="entry name" value="Ig-like_dom_sf"/>
</dbReference>
<gene>
    <name evidence="7" type="primary">LOC106178733</name>
</gene>
<dbReference type="SMART" id="SM00082">
    <property type="entry name" value="LRRCT"/>
    <property type="match status" value="1"/>
</dbReference>
<dbReference type="STRING" id="7574.A0A1S3K4C3"/>
<evidence type="ECO:0000256" key="3">
    <source>
        <dbReference type="ARBA" id="ARBA00022737"/>
    </source>
</evidence>
<dbReference type="GeneID" id="106178733"/>
<keyword evidence="2" id="KW-0732">Signal</keyword>
<keyword evidence="4" id="KW-1133">Transmembrane helix</keyword>
<protein>
    <submittedName>
        <fullName evidence="7">Leucine-rich repeat and fibronectin type III domain-containing protein 1-like protein</fullName>
    </submittedName>
</protein>
<feature type="domain" description="LRRCT" evidence="5">
    <location>
        <begin position="98"/>
        <end position="150"/>
    </location>
</feature>
<dbReference type="InterPro" id="IPR032675">
    <property type="entry name" value="LRR_dom_sf"/>
</dbReference>
<keyword evidence="6" id="KW-1185">Reference proteome</keyword>
<dbReference type="OrthoDB" id="676979at2759"/>
<dbReference type="SUPFAM" id="SSF48726">
    <property type="entry name" value="Immunoglobulin"/>
    <property type="match status" value="1"/>
</dbReference>
<evidence type="ECO:0000313" key="7">
    <source>
        <dbReference type="RefSeq" id="XP_013417488.1"/>
    </source>
</evidence>
<keyword evidence="4" id="KW-0472">Membrane</keyword>
<evidence type="ECO:0000256" key="1">
    <source>
        <dbReference type="ARBA" id="ARBA00022614"/>
    </source>
</evidence>
<dbReference type="PANTHER" id="PTHR24366:SF96">
    <property type="entry name" value="LEUCINE RICH REPEAT CONTAINING 53"/>
    <property type="match status" value="1"/>
</dbReference>
<accession>A0A1S3K4C3</accession>
<dbReference type="PANTHER" id="PTHR24366">
    <property type="entry name" value="IG(IMMUNOGLOBULIN) AND LRR(LEUCINE RICH REPEAT) DOMAINS"/>
    <property type="match status" value="1"/>
</dbReference>
<dbReference type="Gene3D" id="3.80.10.10">
    <property type="entry name" value="Ribonuclease Inhibitor"/>
    <property type="match status" value="1"/>
</dbReference>
<dbReference type="AlphaFoldDB" id="A0A1S3K4C3"/>
<evidence type="ECO:0000256" key="4">
    <source>
        <dbReference type="SAM" id="Phobius"/>
    </source>
</evidence>
<dbReference type="KEGG" id="lak:106178733"/>
<reference evidence="7" key="1">
    <citation type="submission" date="2025-08" db="UniProtKB">
        <authorList>
            <consortium name="RefSeq"/>
        </authorList>
    </citation>
    <scope>IDENTIFICATION</scope>
    <source>
        <tissue evidence="7">Gonads</tissue>
    </source>
</reference>
<keyword evidence="3" id="KW-0677">Repeat</keyword>
<feature type="transmembrane region" description="Helical" evidence="4">
    <location>
        <begin position="263"/>
        <end position="282"/>
    </location>
</feature>
<dbReference type="InParanoid" id="A0A1S3K4C3"/>
<sequence length="342" mass="37855">MRRIPSLRFSVREIQQLPKYLGHLELGETNVNSLTSETFHGFLNLTVLIMDNVGLKTLSFVPFSTLQRLRYLDVSRNGLHEITEDFALFKGVLVLRDNPLHCNCLLQWMLQIETNRTLSKPDIQGATCFTPAKSRGREPSSLSLSDMQCYPPEVTLSIGQFDSNDSQLITCNALGDPPPDVIVQLSSGRNASSLTHSTQFSKYNTSVSASISASGNDILVTCQATNSMGNVVKEIRVNTHCGHKELTIVKKEIHAIRSMKESLWTLGLLLIFLVLIIAAHAISSEVRGHFEREMKHRNSGGSINSYKKSSKDALIEGISVGNVCTRDQSSTEATSVEEKTLF</sequence>
<dbReference type="SUPFAM" id="SSF52058">
    <property type="entry name" value="L domain-like"/>
    <property type="match status" value="1"/>
</dbReference>
<dbReference type="InterPro" id="IPR000483">
    <property type="entry name" value="Cys-rich_flank_reg_C"/>
</dbReference>
<proteinExistence type="predicted"/>
<organism evidence="6 7">
    <name type="scientific">Lingula anatina</name>
    <name type="common">Brachiopod</name>
    <name type="synonym">Lingula unguis</name>
    <dbReference type="NCBI Taxonomy" id="7574"/>
    <lineage>
        <taxon>Eukaryota</taxon>
        <taxon>Metazoa</taxon>
        <taxon>Spiralia</taxon>
        <taxon>Lophotrochozoa</taxon>
        <taxon>Brachiopoda</taxon>
        <taxon>Linguliformea</taxon>
        <taxon>Lingulata</taxon>
        <taxon>Lingulida</taxon>
        <taxon>Linguloidea</taxon>
        <taxon>Lingulidae</taxon>
        <taxon>Lingula</taxon>
    </lineage>
</organism>